<evidence type="ECO:0000313" key="3">
    <source>
        <dbReference type="EMBL" id="CAK9874143.1"/>
    </source>
</evidence>
<dbReference type="SUPFAM" id="SSF81606">
    <property type="entry name" value="PP2C-like"/>
    <property type="match status" value="1"/>
</dbReference>
<sequence>MEKLIAHDAVLPSALPSILATLKEHSDMSDEIVQLKTLQTALTILQSQLHPTDEYQMSIILGLCLRLLGNSRNPDSVWSTAVATLWQGISLIFNRVLSAEDLPTKKLYGGTSSWASSFRSVAGEVSHSISASNLAEIFGAETGLAAQARNEPLSEAGRLGVRLSEDLTSLAGGGRQEAQDNERSSVDHGAVLEALEHALKATEAAFLEMADRLLHENPELMVMGLCVLVMLMKDEDVYIMNVGDSRAVVAQQHSKSWGSLSHVGHARTGCAKVYGQNQVQTR</sequence>
<name>A0ABP1BFK3_9BRYO</name>
<reference evidence="3" key="1">
    <citation type="submission" date="2024-03" db="EMBL/GenBank/DDBJ databases">
        <authorList>
            <consortium name="ELIXIR-Norway"/>
            <consortium name="Elixir Norway"/>
        </authorList>
    </citation>
    <scope>NUCLEOTIDE SEQUENCE</scope>
</reference>
<dbReference type="Proteomes" id="UP001497522">
    <property type="component" value="Chromosome 4"/>
</dbReference>
<proteinExistence type="predicted"/>
<dbReference type="InterPro" id="IPR001932">
    <property type="entry name" value="PPM-type_phosphatase-like_dom"/>
</dbReference>
<dbReference type="InterPro" id="IPR032629">
    <property type="entry name" value="DCB_dom"/>
</dbReference>
<organism evidence="3 4">
    <name type="scientific">Sphagnum jensenii</name>
    <dbReference type="NCBI Taxonomy" id="128206"/>
    <lineage>
        <taxon>Eukaryota</taxon>
        <taxon>Viridiplantae</taxon>
        <taxon>Streptophyta</taxon>
        <taxon>Embryophyta</taxon>
        <taxon>Bryophyta</taxon>
        <taxon>Sphagnophytina</taxon>
        <taxon>Sphagnopsida</taxon>
        <taxon>Sphagnales</taxon>
        <taxon>Sphagnaceae</taxon>
        <taxon>Sphagnum</taxon>
    </lineage>
</organism>
<dbReference type="Gene3D" id="3.60.40.10">
    <property type="entry name" value="PPM-type phosphatase domain"/>
    <property type="match status" value="1"/>
</dbReference>
<feature type="domain" description="Mon2/Sec7/BIG1-like dimerisation and cyclophilin-binding" evidence="2">
    <location>
        <begin position="2"/>
        <end position="97"/>
    </location>
</feature>
<dbReference type="EMBL" id="OZ023705">
    <property type="protein sequence ID" value="CAK9874143.1"/>
    <property type="molecule type" value="Genomic_DNA"/>
</dbReference>
<accession>A0ABP1BFK3</accession>
<evidence type="ECO:0000259" key="1">
    <source>
        <dbReference type="Pfam" id="PF00481"/>
    </source>
</evidence>
<keyword evidence="4" id="KW-1185">Reference proteome</keyword>
<protein>
    <submittedName>
        <fullName evidence="3">Uncharacterized protein</fullName>
    </submittedName>
</protein>
<evidence type="ECO:0000259" key="2">
    <source>
        <dbReference type="Pfam" id="PF16213"/>
    </source>
</evidence>
<dbReference type="InterPro" id="IPR036457">
    <property type="entry name" value="PPM-type-like_dom_sf"/>
</dbReference>
<dbReference type="Pfam" id="PF00481">
    <property type="entry name" value="PP2C"/>
    <property type="match status" value="1"/>
</dbReference>
<gene>
    <name evidence="3" type="ORF">CSSPJE1EN2_LOCUS16584</name>
</gene>
<dbReference type="Pfam" id="PF16213">
    <property type="entry name" value="DCB"/>
    <property type="match status" value="1"/>
</dbReference>
<evidence type="ECO:0000313" key="4">
    <source>
        <dbReference type="Proteomes" id="UP001497522"/>
    </source>
</evidence>
<feature type="domain" description="PPM-type phosphatase" evidence="1">
    <location>
        <begin position="185"/>
        <end position="255"/>
    </location>
</feature>